<accession>A0ABT3QQM2</accession>
<protein>
    <submittedName>
        <fullName evidence="1">Uncharacterized protein</fullName>
    </submittedName>
</protein>
<proteinExistence type="predicted"/>
<organism evidence="1 2">
    <name type="scientific">Ochrobactrum chromiisoli</name>
    <dbReference type="NCBI Taxonomy" id="2993941"/>
    <lineage>
        <taxon>Bacteria</taxon>
        <taxon>Pseudomonadati</taxon>
        <taxon>Pseudomonadota</taxon>
        <taxon>Alphaproteobacteria</taxon>
        <taxon>Hyphomicrobiales</taxon>
        <taxon>Brucellaceae</taxon>
        <taxon>Brucella/Ochrobactrum group</taxon>
        <taxon>Ochrobactrum</taxon>
    </lineage>
</organism>
<evidence type="ECO:0000313" key="1">
    <source>
        <dbReference type="EMBL" id="MCX2697913.1"/>
    </source>
</evidence>
<comment type="caution">
    <text evidence="1">The sequence shown here is derived from an EMBL/GenBank/DDBJ whole genome shotgun (WGS) entry which is preliminary data.</text>
</comment>
<sequence length="40" mass="4843">MSWRTKDSWPARAWVELKPITRDEMMRADLEQDGTKRRHG</sequence>
<name>A0ABT3QQM2_9HYPH</name>
<dbReference type="EMBL" id="JAPHAV010000007">
    <property type="protein sequence ID" value="MCX2697913.1"/>
    <property type="molecule type" value="Genomic_DNA"/>
</dbReference>
<gene>
    <name evidence="1" type="ORF">OPR82_14255</name>
</gene>
<reference evidence="1 2" key="1">
    <citation type="submission" date="2022-11" db="EMBL/GenBank/DDBJ databases">
        <title>Brucella sp. YY2X, whole genome shotgun sequencing project.</title>
        <authorList>
            <person name="Yang Y."/>
        </authorList>
    </citation>
    <scope>NUCLEOTIDE SEQUENCE [LARGE SCALE GENOMIC DNA]</scope>
    <source>
        <strain evidence="1 2">YY2X</strain>
    </source>
</reference>
<dbReference type="Proteomes" id="UP001301216">
    <property type="component" value="Unassembled WGS sequence"/>
</dbReference>
<evidence type="ECO:0000313" key="2">
    <source>
        <dbReference type="Proteomes" id="UP001301216"/>
    </source>
</evidence>
<keyword evidence="2" id="KW-1185">Reference proteome</keyword>